<evidence type="ECO:0000313" key="14">
    <source>
        <dbReference type="EMBL" id="NVO77715.1"/>
    </source>
</evidence>
<dbReference type="InterPro" id="IPR012910">
    <property type="entry name" value="Plug_dom"/>
</dbReference>
<dbReference type="RefSeq" id="WP_176802989.1">
    <property type="nucleotide sequence ID" value="NZ_JABXYJ010000004.1"/>
</dbReference>
<dbReference type="PROSITE" id="PS52016">
    <property type="entry name" value="TONB_DEPENDENT_REC_3"/>
    <property type="match status" value="1"/>
</dbReference>
<gene>
    <name evidence="14" type="ORF">HV832_07705</name>
</gene>
<comment type="similarity">
    <text evidence="2 10 11">Belongs to the TonB-dependent receptor family.</text>
</comment>
<dbReference type="GO" id="GO:0015344">
    <property type="term" value="F:siderophore uptake transmembrane transporter activity"/>
    <property type="evidence" value="ECO:0007669"/>
    <property type="project" value="TreeGrafter"/>
</dbReference>
<dbReference type="SUPFAM" id="SSF56935">
    <property type="entry name" value="Porins"/>
    <property type="match status" value="1"/>
</dbReference>
<keyword evidence="7 10" id="KW-0472">Membrane</keyword>
<evidence type="ECO:0000256" key="1">
    <source>
        <dbReference type="ARBA" id="ARBA00004571"/>
    </source>
</evidence>
<dbReference type="PANTHER" id="PTHR32552:SF82">
    <property type="entry name" value="FCUA PROTEIN"/>
    <property type="match status" value="1"/>
</dbReference>
<keyword evidence="8 14" id="KW-0675">Receptor</keyword>
<dbReference type="InterPro" id="IPR036942">
    <property type="entry name" value="Beta-barrel_TonB_sf"/>
</dbReference>
<feature type="domain" description="TonB-dependent receptor plug" evidence="13">
    <location>
        <begin position="8"/>
        <end position="101"/>
    </location>
</feature>
<dbReference type="EMBL" id="JABXYJ010000004">
    <property type="protein sequence ID" value="NVO77715.1"/>
    <property type="molecule type" value="Genomic_DNA"/>
</dbReference>
<keyword evidence="6 11" id="KW-0798">TonB box</keyword>
<comment type="subcellular location">
    <subcellularLocation>
        <location evidence="1 10">Cell outer membrane</location>
        <topology evidence="1 10">Multi-pass membrane protein</topology>
    </subcellularLocation>
</comment>
<dbReference type="InterPro" id="IPR000531">
    <property type="entry name" value="Beta-barrel_TonB"/>
</dbReference>
<organism evidence="14 15">
    <name type="scientific">Undibacterium oligocarboniphilum</name>
    <dbReference type="NCBI Taxonomy" id="666702"/>
    <lineage>
        <taxon>Bacteria</taxon>
        <taxon>Pseudomonadati</taxon>
        <taxon>Pseudomonadota</taxon>
        <taxon>Betaproteobacteria</taxon>
        <taxon>Burkholderiales</taxon>
        <taxon>Oxalobacteraceae</taxon>
        <taxon>Undibacterium</taxon>
    </lineage>
</organism>
<dbReference type="NCBIfam" id="TIGR01783">
    <property type="entry name" value="TonB-siderophor"/>
    <property type="match status" value="1"/>
</dbReference>
<evidence type="ECO:0000256" key="3">
    <source>
        <dbReference type="ARBA" id="ARBA00022448"/>
    </source>
</evidence>
<evidence type="ECO:0000256" key="8">
    <source>
        <dbReference type="ARBA" id="ARBA00023170"/>
    </source>
</evidence>
<comment type="caution">
    <text evidence="14">The sequence shown here is derived from an EMBL/GenBank/DDBJ whole genome shotgun (WGS) entry which is preliminary data.</text>
</comment>
<keyword evidence="3 10" id="KW-0813">Transport</keyword>
<evidence type="ECO:0000256" key="4">
    <source>
        <dbReference type="ARBA" id="ARBA00022452"/>
    </source>
</evidence>
<reference evidence="14 15" key="1">
    <citation type="submission" date="2020-06" db="EMBL/GenBank/DDBJ databases">
        <authorList>
            <person name="Qiu C."/>
            <person name="Liu Z."/>
        </authorList>
    </citation>
    <scope>NUCLEOTIDE SEQUENCE [LARGE SCALE GENOMIC DNA]</scope>
    <source>
        <strain evidence="14 15">EM 1</strain>
    </source>
</reference>
<evidence type="ECO:0000256" key="11">
    <source>
        <dbReference type="RuleBase" id="RU003357"/>
    </source>
</evidence>
<keyword evidence="9 10" id="KW-0998">Cell outer membrane</keyword>
<dbReference type="Pfam" id="PF00593">
    <property type="entry name" value="TonB_dep_Rec_b-barrel"/>
    <property type="match status" value="1"/>
</dbReference>
<proteinExistence type="inferred from homology"/>
<evidence type="ECO:0000256" key="9">
    <source>
        <dbReference type="ARBA" id="ARBA00023237"/>
    </source>
</evidence>
<sequence>MLGNVDFMDVPFSMTSYTEQAIRDQQAKSVGDLLTVVDPSVRDVVGRDNLYEAFTIRGFRVTNDDVALNGLYGLLPKHMVSTDALERIELLKGPSALLNGTPPRGSTGGNINVVTKRAGADPLTRLTAEYASDSRFGSHLDLARRLGEDKQIGIRMNVAYRDGRPPIDRQKANSGDMSLGLDYQGQRLRLFADLLYQADTIHAPERGYFLASGVGLPSVPTPGINTSQSFDYSKTRGTTGMVRAEYDLTDRIVLFAATGAAQFNQRRLDYQNGTQILDANGGGRVASVSQDADYGSKSSEAGIRSKFRTGAVDHNLSIAASSISLDQDLGKTSYASFLTNIYAPVLLAQPTAIASPLSSFSKKRASETSLSGIAIADVASFADGFLQVSGGIRHQKIKVDNFSGTTGAITSQYDQSATTPMVGVTLRPNKSLAFYGSYVEGLTQGPTAPGTSVNAGQIFAPYRTKQVEIGTKYDFGTLALTAGAFQISTPNGITNPSTGVFGVDGEQRHRGIEIMGFGELTRNLRLLSGVTVMDPKLTKTAGGSTDGNQAVGVPKVQFNLGLEWDAPSIPGLTLTGRTLHTGSRFLDAANKVQMPSWTRFDAGARYSTKVADTPVSLNLNIANLFNRKYWESNTAGYMSVGAPRTISITVSADL</sequence>
<evidence type="ECO:0000259" key="12">
    <source>
        <dbReference type="Pfam" id="PF00593"/>
    </source>
</evidence>
<evidence type="ECO:0000256" key="5">
    <source>
        <dbReference type="ARBA" id="ARBA00022692"/>
    </source>
</evidence>
<evidence type="ECO:0000256" key="10">
    <source>
        <dbReference type="PROSITE-ProRule" id="PRU01360"/>
    </source>
</evidence>
<dbReference type="PANTHER" id="PTHR32552">
    <property type="entry name" value="FERRICHROME IRON RECEPTOR-RELATED"/>
    <property type="match status" value="1"/>
</dbReference>
<dbReference type="Pfam" id="PF07715">
    <property type="entry name" value="Plug"/>
    <property type="match status" value="1"/>
</dbReference>
<keyword evidence="5 10" id="KW-0812">Transmembrane</keyword>
<dbReference type="Proteomes" id="UP000588051">
    <property type="component" value="Unassembled WGS sequence"/>
</dbReference>
<evidence type="ECO:0000259" key="13">
    <source>
        <dbReference type="Pfam" id="PF07715"/>
    </source>
</evidence>
<accession>A0A850QJM9</accession>
<feature type="domain" description="TonB-dependent receptor-like beta-barrel" evidence="12">
    <location>
        <begin position="210"/>
        <end position="624"/>
    </location>
</feature>
<dbReference type="Gene3D" id="2.170.130.10">
    <property type="entry name" value="TonB-dependent receptor, plug domain"/>
    <property type="match status" value="1"/>
</dbReference>
<evidence type="ECO:0000313" key="15">
    <source>
        <dbReference type="Proteomes" id="UP000588051"/>
    </source>
</evidence>
<dbReference type="InterPro" id="IPR010105">
    <property type="entry name" value="TonB_sidphr_rcpt"/>
</dbReference>
<keyword evidence="4 10" id="KW-1134">Transmembrane beta strand</keyword>
<dbReference type="CDD" id="cd01347">
    <property type="entry name" value="ligand_gated_channel"/>
    <property type="match status" value="1"/>
</dbReference>
<dbReference type="InterPro" id="IPR037066">
    <property type="entry name" value="Plug_dom_sf"/>
</dbReference>
<dbReference type="GO" id="GO:0009279">
    <property type="term" value="C:cell outer membrane"/>
    <property type="evidence" value="ECO:0007669"/>
    <property type="project" value="UniProtKB-SubCell"/>
</dbReference>
<dbReference type="GO" id="GO:0015891">
    <property type="term" value="P:siderophore transport"/>
    <property type="evidence" value="ECO:0007669"/>
    <property type="project" value="InterPro"/>
</dbReference>
<dbReference type="Gene3D" id="2.40.170.20">
    <property type="entry name" value="TonB-dependent receptor, beta-barrel domain"/>
    <property type="match status" value="1"/>
</dbReference>
<keyword evidence="15" id="KW-1185">Reference proteome</keyword>
<protein>
    <submittedName>
        <fullName evidence="14">TonB-dependent siderophore receptor</fullName>
    </submittedName>
</protein>
<dbReference type="InterPro" id="IPR039426">
    <property type="entry name" value="TonB-dep_rcpt-like"/>
</dbReference>
<evidence type="ECO:0000256" key="6">
    <source>
        <dbReference type="ARBA" id="ARBA00023077"/>
    </source>
</evidence>
<name>A0A850QJM9_9BURK</name>
<dbReference type="AlphaFoldDB" id="A0A850QJM9"/>
<evidence type="ECO:0000256" key="2">
    <source>
        <dbReference type="ARBA" id="ARBA00009810"/>
    </source>
</evidence>
<evidence type="ECO:0000256" key="7">
    <source>
        <dbReference type="ARBA" id="ARBA00023136"/>
    </source>
</evidence>
<dbReference type="GO" id="GO:0038023">
    <property type="term" value="F:signaling receptor activity"/>
    <property type="evidence" value="ECO:0007669"/>
    <property type="project" value="InterPro"/>
</dbReference>